<keyword evidence="13" id="KW-1185">Reference proteome</keyword>
<feature type="transmembrane region" description="Helical" evidence="10">
    <location>
        <begin position="287"/>
        <end position="308"/>
    </location>
</feature>
<feature type="region of interest" description="Disordered" evidence="9">
    <location>
        <begin position="16"/>
        <end position="125"/>
    </location>
</feature>
<feature type="transmembrane region" description="Helical" evidence="10">
    <location>
        <begin position="230"/>
        <end position="251"/>
    </location>
</feature>
<evidence type="ECO:0000313" key="13">
    <source>
        <dbReference type="Proteomes" id="UP000478052"/>
    </source>
</evidence>
<dbReference type="PRINTS" id="PR00171">
    <property type="entry name" value="SUGRTRNSPORT"/>
</dbReference>
<keyword evidence="4 10" id="KW-1133">Transmembrane helix</keyword>
<dbReference type="InterPro" id="IPR005829">
    <property type="entry name" value="Sugar_transporter_CS"/>
</dbReference>
<evidence type="ECO:0000256" key="5">
    <source>
        <dbReference type="ARBA" id="ARBA00023136"/>
    </source>
</evidence>
<dbReference type="InterPro" id="IPR050549">
    <property type="entry name" value="MFS_Trehalose_Transporter"/>
</dbReference>
<evidence type="ECO:0000256" key="9">
    <source>
        <dbReference type="SAM" id="MobiDB-lite"/>
    </source>
</evidence>
<dbReference type="PROSITE" id="PS00217">
    <property type="entry name" value="SUGAR_TRANSPORT_2"/>
    <property type="match status" value="1"/>
</dbReference>
<comment type="similarity">
    <text evidence="7">Belongs to the major facilitator superfamily. Sugar transporter (TC 2.A.1.1) family. Trehalose transporter subfamily.</text>
</comment>
<keyword evidence="6" id="KW-0325">Glycoprotein</keyword>
<dbReference type="Proteomes" id="UP000478052">
    <property type="component" value="Unassembled WGS sequence"/>
</dbReference>
<feature type="transmembrane region" description="Helical" evidence="10">
    <location>
        <begin position="263"/>
        <end position="281"/>
    </location>
</feature>
<gene>
    <name evidence="12" type="ORF">FWK35_00012268</name>
</gene>
<dbReference type="Pfam" id="PF00083">
    <property type="entry name" value="Sugar_tr"/>
    <property type="match status" value="1"/>
</dbReference>
<dbReference type="GO" id="GO:0051119">
    <property type="term" value="F:sugar transmembrane transporter activity"/>
    <property type="evidence" value="ECO:0007669"/>
    <property type="project" value="InterPro"/>
</dbReference>
<feature type="transmembrane region" description="Helical" evidence="10">
    <location>
        <begin position="439"/>
        <end position="461"/>
    </location>
</feature>
<evidence type="ECO:0000256" key="1">
    <source>
        <dbReference type="ARBA" id="ARBA00004651"/>
    </source>
</evidence>
<evidence type="ECO:0000256" key="8">
    <source>
        <dbReference type="RuleBase" id="RU003346"/>
    </source>
</evidence>
<dbReference type="NCBIfam" id="TIGR00879">
    <property type="entry name" value="SP"/>
    <property type="match status" value="1"/>
</dbReference>
<feature type="transmembrane region" description="Helical" evidence="10">
    <location>
        <begin position="408"/>
        <end position="427"/>
    </location>
</feature>
<dbReference type="InterPro" id="IPR005828">
    <property type="entry name" value="MFS_sugar_transport-like"/>
</dbReference>
<evidence type="ECO:0000256" key="7">
    <source>
        <dbReference type="ARBA" id="ARBA00024348"/>
    </source>
</evidence>
<proteinExistence type="inferred from homology"/>
<feature type="transmembrane region" description="Helical" evidence="10">
    <location>
        <begin position="175"/>
        <end position="197"/>
    </location>
</feature>
<keyword evidence="2" id="KW-1003">Cell membrane</keyword>
<evidence type="ECO:0000256" key="10">
    <source>
        <dbReference type="SAM" id="Phobius"/>
    </source>
</evidence>
<comment type="subcellular location">
    <subcellularLocation>
        <location evidence="1">Cell membrane</location>
        <topology evidence="1">Multi-pass membrane protein</topology>
    </subcellularLocation>
</comment>
<sequence length="589" mass="63583">MYSVDPRRLLSIVCLFPKGSRQKRKPPRPQPQQTHRLNLSGGGGPPRRKTSGYARPQFNGPMELETLMEEGASPGPGSREGEAPTADDGTRVSLSNGDKAPHSHRSQQPQQEELNSAAAMKSNSDRPRSSLNLYLAACTVNMGALAAGCALTWSSPTLVKLESGETGLKITGDQSSWVGSLVTLGAAIGPILAGALLDRLGRKHTILLSMVLSAISWIMIGVIPSIVSLYLARVLAGIAVGVIFTAVPMYIAEIAEMRLRSSLGTLMQFFLVVGFLLEYIVGPYTSYLTLVIVSLATPVLCFGMFVWMPDSPHSLLIRPGGEQKAMESLRWLRGNPQETALIKELEDIKKSVDDSKKQKSGIGELFANKGNIKAVVISCAMVAWQQLSGINVVLLYSETIFLKTGVDLSASVSTIIVGTVMLVAAAVTPTLAKMTTMRMLLYISAIGMAITDGTLGLFFYLQNSGNDVSSIGWLPVTSLVLFIITYCLGFGPLPWAIMGEIFPGNLKSVASALTASFCWMLGFVLTKMFSMVCDAIGIHFVFWLFSVCCILALLFTAFLLPETEGKTLQEIQDMLHGRNKSGNLKMTRA</sequence>
<dbReference type="FunFam" id="1.20.1250.20:FF:000055">
    <property type="entry name" value="Facilitated trehalose transporter Tret1-2 homolog"/>
    <property type="match status" value="1"/>
</dbReference>
<dbReference type="PROSITE" id="PS50850">
    <property type="entry name" value="MFS"/>
    <property type="match status" value="1"/>
</dbReference>
<dbReference type="CDD" id="cd17358">
    <property type="entry name" value="MFS_GLUT6_8_Class3_like"/>
    <property type="match status" value="1"/>
</dbReference>
<keyword evidence="8" id="KW-0813">Transport</keyword>
<dbReference type="PANTHER" id="PTHR48021">
    <property type="match status" value="1"/>
</dbReference>
<dbReference type="PANTHER" id="PTHR48021:SF47">
    <property type="entry name" value="GH17672P"/>
    <property type="match status" value="1"/>
</dbReference>
<feature type="transmembrane region" description="Helical" evidence="10">
    <location>
        <begin position="374"/>
        <end position="396"/>
    </location>
</feature>
<feature type="transmembrane region" description="Helical" evidence="10">
    <location>
        <begin position="473"/>
        <end position="497"/>
    </location>
</feature>
<dbReference type="Gene3D" id="1.20.1250.20">
    <property type="entry name" value="MFS general substrate transporter like domains"/>
    <property type="match status" value="1"/>
</dbReference>
<evidence type="ECO:0000256" key="6">
    <source>
        <dbReference type="ARBA" id="ARBA00023180"/>
    </source>
</evidence>
<reference evidence="12 13" key="1">
    <citation type="submission" date="2019-08" db="EMBL/GenBank/DDBJ databases">
        <title>Whole genome of Aphis craccivora.</title>
        <authorList>
            <person name="Voronova N.V."/>
            <person name="Shulinski R.S."/>
            <person name="Bandarenka Y.V."/>
            <person name="Zhorov D.G."/>
            <person name="Warner D."/>
        </authorList>
    </citation>
    <scope>NUCLEOTIDE SEQUENCE [LARGE SCALE GENOMIC DNA]</scope>
    <source>
        <strain evidence="12">180601</strain>
        <tissue evidence="12">Whole Body</tissue>
    </source>
</reference>
<feature type="transmembrane region" description="Helical" evidence="10">
    <location>
        <begin position="509"/>
        <end position="530"/>
    </location>
</feature>
<dbReference type="PROSITE" id="PS00216">
    <property type="entry name" value="SUGAR_TRANSPORT_1"/>
    <property type="match status" value="1"/>
</dbReference>
<evidence type="ECO:0000313" key="12">
    <source>
        <dbReference type="EMBL" id="KAF0768791.1"/>
    </source>
</evidence>
<dbReference type="SUPFAM" id="SSF103473">
    <property type="entry name" value="MFS general substrate transporter"/>
    <property type="match status" value="1"/>
</dbReference>
<evidence type="ECO:0000259" key="11">
    <source>
        <dbReference type="PROSITE" id="PS50850"/>
    </source>
</evidence>
<evidence type="ECO:0000256" key="4">
    <source>
        <dbReference type="ARBA" id="ARBA00022989"/>
    </source>
</evidence>
<evidence type="ECO:0000256" key="3">
    <source>
        <dbReference type="ARBA" id="ARBA00022692"/>
    </source>
</evidence>
<dbReference type="GO" id="GO:0005886">
    <property type="term" value="C:plasma membrane"/>
    <property type="evidence" value="ECO:0007669"/>
    <property type="project" value="UniProtKB-SubCell"/>
</dbReference>
<evidence type="ECO:0000256" key="2">
    <source>
        <dbReference type="ARBA" id="ARBA00022475"/>
    </source>
</evidence>
<accession>A0A6G0ZDK2</accession>
<name>A0A6G0ZDK2_APHCR</name>
<dbReference type="AlphaFoldDB" id="A0A6G0ZDK2"/>
<dbReference type="OrthoDB" id="4142200at2759"/>
<protein>
    <submittedName>
        <fullName evidence="12">Facilitated trehalose transporter Tret1 isoform X3</fullName>
    </submittedName>
</protein>
<keyword evidence="3 10" id="KW-0812">Transmembrane</keyword>
<feature type="domain" description="Major facilitator superfamily (MFS) profile" evidence="11">
    <location>
        <begin position="136"/>
        <end position="564"/>
    </location>
</feature>
<keyword evidence="5 10" id="KW-0472">Membrane</keyword>
<dbReference type="InterPro" id="IPR036259">
    <property type="entry name" value="MFS_trans_sf"/>
</dbReference>
<dbReference type="InterPro" id="IPR044775">
    <property type="entry name" value="MFS_ERD6/Tret1-like"/>
</dbReference>
<feature type="transmembrane region" description="Helical" evidence="10">
    <location>
        <begin position="536"/>
        <end position="560"/>
    </location>
</feature>
<dbReference type="InterPro" id="IPR003663">
    <property type="entry name" value="Sugar/inositol_transpt"/>
</dbReference>
<feature type="transmembrane region" description="Helical" evidence="10">
    <location>
        <begin position="204"/>
        <end position="224"/>
    </location>
</feature>
<organism evidence="12 13">
    <name type="scientific">Aphis craccivora</name>
    <name type="common">Cowpea aphid</name>
    <dbReference type="NCBI Taxonomy" id="307492"/>
    <lineage>
        <taxon>Eukaryota</taxon>
        <taxon>Metazoa</taxon>
        <taxon>Ecdysozoa</taxon>
        <taxon>Arthropoda</taxon>
        <taxon>Hexapoda</taxon>
        <taxon>Insecta</taxon>
        <taxon>Pterygota</taxon>
        <taxon>Neoptera</taxon>
        <taxon>Paraneoptera</taxon>
        <taxon>Hemiptera</taxon>
        <taxon>Sternorrhyncha</taxon>
        <taxon>Aphidomorpha</taxon>
        <taxon>Aphidoidea</taxon>
        <taxon>Aphididae</taxon>
        <taxon>Aphidini</taxon>
        <taxon>Aphis</taxon>
        <taxon>Aphis</taxon>
    </lineage>
</organism>
<feature type="transmembrane region" description="Helical" evidence="10">
    <location>
        <begin position="131"/>
        <end position="155"/>
    </location>
</feature>
<comment type="caution">
    <text evidence="12">The sequence shown here is derived from an EMBL/GenBank/DDBJ whole genome shotgun (WGS) entry which is preliminary data.</text>
</comment>
<dbReference type="EMBL" id="VUJU01000703">
    <property type="protein sequence ID" value="KAF0768791.1"/>
    <property type="molecule type" value="Genomic_DNA"/>
</dbReference>
<dbReference type="InterPro" id="IPR020846">
    <property type="entry name" value="MFS_dom"/>
</dbReference>